<protein>
    <submittedName>
        <fullName evidence="6">TraR/DksA family transcriptional regulator</fullName>
    </submittedName>
</protein>
<dbReference type="PROSITE" id="PS01102">
    <property type="entry name" value="ZF_DKSA_1"/>
    <property type="match status" value="1"/>
</dbReference>
<evidence type="ECO:0000256" key="2">
    <source>
        <dbReference type="ARBA" id="ARBA00022771"/>
    </source>
</evidence>
<keyword evidence="7" id="KW-1185">Reference proteome</keyword>
<evidence type="ECO:0000313" key="7">
    <source>
        <dbReference type="Proteomes" id="UP001596024"/>
    </source>
</evidence>
<dbReference type="PROSITE" id="PS51128">
    <property type="entry name" value="ZF_DKSA_2"/>
    <property type="match status" value="1"/>
</dbReference>
<dbReference type="Proteomes" id="UP001596024">
    <property type="component" value="Unassembled WGS sequence"/>
</dbReference>
<comment type="caution">
    <text evidence="6">The sequence shown here is derived from an EMBL/GenBank/DDBJ whole genome shotgun (WGS) entry which is preliminary data.</text>
</comment>
<dbReference type="Gene3D" id="1.20.120.910">
    <property type="entry name" value="DksA, coiled-coil domain"/>
    <property type="match status" value="1"/>
</dbReference>
<dbReference type="SUPFAM" id="SSF57716">
    <property type="entry name" value="Glucocorticoid receptor-like (DNA-binding domain)"/>
    <property type="match status" value="1"/>
</dbReference>
<accession>A0ABV9N7M5</accession>
<feature type="domain" description="Zinc finger DksA/TraR C4-type" evidence="5">
    <location>
        <begin position="86"/>
        <end position="115"/>
    </location>
</feature>
<dbReference type="InterPro" id="IPR000962">
    <property type="entry name" value="Znf_DskA_TraR"/>
</dbReference>
<dbReference type="InterPro" id="IPR020458">
    <property type="entry name" value="Znf_DskA_TraR_CS"/>
</dbReference>
<organism evidence="6 7">
    <name type="scientific">Glycocaulis abyssi</name>
    <dbReference type="NCBI Taxonomy" id="1433403"/>
    <lineage>
        <taxon>Bacteria</taxon>
        <taxon>Pseudomonadati</taxon>
        <taxon>Pseudomonadota</taxon>
        <taxon>Alphaproteobacteria</taxon>
        <taxon>Maricaulales</taxon>
        <taxon>Maricaulaceae</taxon>
        <taxon>Glycocaulis</taxon>
    </lineage>
</organism>
<dbReference type="EMBL" id="JBHSGQ010000001">
    <property type="protein sequence ID" value="MFC4723820.1"/>
    <property type="molecule type" value="Genomic_DNA"/>
</dbReference>
<gene>
    <name evidence="6" type="ORF">ACFPB0_00815</name>
</gene>
<dbReference type="PANTHER" id="PTHR33823:SF4">
    <property type="entry name" value="GENERAL STRESS PROTEIN 16O"/>
    <property type="match status" value="1"/>
</dbReference>
<evidence type="ECO:0000259" key="5">
    <source>
        <dbReference type="Pfam" id="PF01258"/>
    </source>
</evidence>
<keyword evidence="3" id="KW-0862">Zinc</keyword>
<dbReference type="Pfam" id="PF01258">
    <property type="entry name" value="zf-dskA_traR"/>
    <property type="match status" value="1"/>
</dbReference>
<evidence type="ECO:0000256" key="4">
    <source>
        <dbReference type="PROSITE-ProRule" id="PRU00510"/>
    </source>
</evidence>
<dbReference type="RefSeq" id="WP_371394508.1">
    <property type="nucleotide sequence ID" value="NZ_CP163421.1"/>
</dbReference>
<evidence type="ECO:0000256" key="3">
    <source>
        <dbReference type="ARBA" id="ARBA00022833"/>
    </source>
</evidence>
<dbReference type="PANTHER" id="PTHR33823">
    <property type="entry name" value="RNA POLYMERASE-BINDING TRANSCRIPTION FACTOR DKSA-RELATED"/>
    <property type="match status" value="1"/>
</dbReference>
<keyword evidence="2" id="KW-0863">Zinc-finger</keyword>
<evidence type="ECO:0000313" key="6">
    <source>
        <dbReference type="EMBL" id="MFC4723820.1"/>
    </source>
</evidence>
<evidence type="ECO:0000256" key="1">
    <source>
        <dbReference type="ARBA" id="ARBA00022723"/>
    </source>
</evidence>
<reference evidence="7" key="1">
    <citation type="journal article" date="2019" name="Int. J. Syst. Evol. Microbiol.">
        <title>The Global Catalogue of Microorganisms (GCM) 10K type strain sequencing project: providing services to taxonomists for standard genome sequencing and annotation.</title>
        <authorList>
            <consortium name="The Broad Institute Genomics Platform"/>
            <consortium name="The Broad Institute Genome Sequencing Center for Infectious Disease"/>
            <person name="Wu L."/>
            <person name="Ma J."/>
        </authorList>
    </citation>
    <scope>NUCLEOTIDE SEQUENCE [LARGE SCALE GENOMIC DNA]</scope>
    <source>
        <strain evidence="7">CCUG 62981</strain>
    </source>
</reference>
<sequence length="121" mass="13343">MTEESLSPEALGAHFRPLIEAELEQLRALTDAGSADRSPVELDQQSIGRVSRIDSLQVQAMAQAAERRRTARRRHLQDALTRLEAGEFGWCDECGEAIALKRLEADPVVTRCVKCVPSASQ</sequence>
<proteinExistence type="predicted"/>
<feature type="zinc finger region" description="dksA C4-type" evidence="4">
    <location>
        <begin position="91"/>
        <end position="115"/>
    </location>
</feature>
<name>A0ABV9N7M5_9PROT</name>
<keyword evidence="1" id="KW-0479">Metal-binding</keyword>